<proteinExistence type="predicted"/>
<evidence type="ECO:0000313" key="2">
    <source>
        <dbReference type="Proteomes" id="UP000001937"/>
    </source>
</evidence>
<keyword evidence="2" id="KW-1185">Reference proteome</keyword>
<dbReference type="EMBL" id="CP000249">
    <property type="protein sequence ID" value="ABD12654.1"/>
    <property type="molecule type" value="Genomic_DNA"/>
</dbReference>
<dbReference type="KEGG" id="fra:Francci3_3297"/>
<gene>
    <name evidence="1" type="ordered locus">Francci3_3297</name>
</gene>
<accession>Q2J7T8</accession>
<name>Q2J7T8_FRACC</name>
<protein>
    <submittedName>
        <fullName evidence="1">Uncharacterized protein</fullName>
    </submittedName>
</protein>
<sequence length="162" mass="17230">MVPYRDSVVILGAALAADPAQFAHLRVAILAEGGPSALLVGEVGLRQRQVVVILAEGGPSALRRPGADLHQRHRRCDPRRGRSLGAAVRRDSKDLHATHRCDPRRGRSLGAACPPPVSCSSAGCCDPRRGRSLGAAWDTARILAERNAVVILAEGDPSALRW</sequence>
<dbReference type="HOGENOM" id="CLU_1632979_0_0_11"/>
<evidence type="ECO:0000313" key="1">
    <source>
        <dbReference type="EMBL" id="ABD12654.1"/>
    </source>
</evidence>
<dbReference type="Proteomes" id="UP000001937">
    <property type="component" value="Chromosome"/>
</dbReference>
<reference evidence="1 2" key="1">
    <citation type="journal article" date="2007" name="Genome Res.">
        <title>Genome characteristics of facultatively symbiotic Frankia sp. strains reflect host range and host plant biogeography.</title>
        <authorList>
            <person name="Normand P."/>
            <person name="Lapierre P."/>
            <person name="Tisa L.S."/>
            <person name="Gogarten J.P."/>
            <person name="Alloisio N."/>
            <person name="Bagnarol E."/>
            <person name="Bassi C.A."/>
            <person name="Berry A.M."/>
            <person name="Bickhart D.M."/>
            <person name="Choisne N."/>
            <person name="Couloux A."/>
            <person name="Cournoyer B."/>
            <person name="Cruveiller S."/>
            <person name="Daubin V."/>
            <person name="Demange N."/>
            <person name="Francino M.P."/>
            <person name="Goltsman E."/>
            <person name="Huang Y."/>
            <person name="Kopp O.R."/>
            <person name="Labarre L."/>
            <person name="Lapidus A."/>
            <person name="Lavire C."/>
            <person name="Marechal J."/>
            <person name="Martinez M."/>
            <person name="Mastronunzio J.E."/>
            <person name="Mullin B.C."/>
            <person name="Niemann J."/>
            <person name="Pujic P."/>
            <person name="Rawnsley T."/>
            <person name="Rouy Z."/>
            <person name="Schenowitz C."/>
            <person name="Sellstedt A."/>
            <person name="Tavares F."/>
            <person name="Tomkins J.P."/>
            <person name="Vallenet D."/>
            <person name="Valverde C."/>
            <person name="Wall L.G."/>
            <person name="Wang Y."/>
            <person name="Medigue C."/>
            <person name="Benson D.R."/>
        </authorList>
    </citation>
    <scope>NUCLEOTIDE SEQUENCE [LARGE SCALE GENOMIC DNA]</scope>
    <source>
        <strain evidence="2">DSM 45818 / CECT 9043 / CcI3</strain>
    </source>
</reference>
<organism evidence="1 2">
    <name type="scientific">Frankia casuarinae (strain DSM 45818 / CECT 9043 / HFP020203 / CcI3)</name>
    <dbReference type="NCBI Taxonomy" id="106370"/>
    <lineage>
        <taxon>Bacteria</taxon>
        <taxon>Bacillati</taxon>
        <taxon>Actinomycetota</taxon>
        <taxon>Actinomycetes</taxon>
        <taxon>Frankiales</taxon>
        <taxon>Frankiaceae</taxon>
        <taxon>Frankia</taxon>
    </lineage>
</organism>
<dbReference type="AlphaFoldDB" id="Q2J7T8"/>